<dbReference type="EMBL" id="WBOF01000015">
    <property type="protein sequence ID" value="MQS18105.1"/>
    <property type="molecule type" value="Genomic_DNA"/>
</dbReference>
<evidence type="ECO:0000256" key="1">
    <source>
        <dbReference type="SAM" id="MobiDB-lite"/>
    </source>
</evidence>
<gene>
    <name evidence="3" type="ORF">F7Q99_39450</name>
</gene>
<evidence type="ECO:0000313" key="3">
    <source>
        <dbReference type="EMBL" id="MQS18105.1"/>
    </source>
</evidence>
<dbReference type="AlphaFoldDB" id="A0A6N7L466"/>
<feature type="transmembrane region" description="Helical" evidence="2">
    <location>
        <begin position="30"/>
        <end position="49"/>
    </location>
</feature>
<dbReference type="RefSeq" id="WP_153472223.1">
    <property type="nucleotide sequence ID" value="NZ_WBOF01000015.1"/>
</dbReference>
<keyword evidence="2" id="KW-0472">Membrane</keyword>
<feature type="compositionally biased region" description="Basic and acidic residues" evidence="1">
    <location>
        <begin position="1"/>
        <end position="12"/>
    </location>
</feature>
<dbReference type="Proteomes" id="UP000450000">
    <property type="component" value="Unassembled WGS sequence"/>
</dbReference>
<comment type="caution">
    <text evidence="3">The sequence shown here is derived from an EMBL/GenBank/DDBJ whole genome shotgun (WGS) entry which is preliminary data.</text>
</comment>
<evidence type="ECO:0000256" key="2">
    <source>
        <dbReference type="SAM" id="Phobius"/>
    </source>
</evidence>
<keyword evidence="2" id="KW-0812">Transmembrane</keyword>
<proteinExistence type="predicted"/>
<feature type="region of interest" description="Disordered" evidence="1">
    <location>
        <begin position="1"/>
        <end position="27"/>
    </location>
</feature>
<evidence type="ECO:0000313" key="4">
    <source>
        <dbReference type="Proteomes" id="UP000450000"/>
    </source>
</evidence>
<reference evidence="3 4" key="1">
    <citation type="submission" date="2019-09" db="EMBL/GenBank/DDBJ databases">
        <title>Genome Sequences of Streptomyces kaniharaensis ATCC 21070.</title>
        <authorList>
            <person name="Zhu W."/>
            <person name="De Crecy-Lagard V."/>
            <person name="Richards N.G."/>
        </authorList>
    </citation>
    <scope>NUCLEOTIDE SEQUENCE [LARGE SCALE GENOMIC DNA]</scope>
    <source>
        <strain evidence="3 4">SF-557</strain>
    </source>
</reference>
<name>A0A6N7L466_9ACTN</name>
<accession>A0A6N7L466</accession>
<keyword evidence="4" id="KW-1185">Reference proteome</keyword>
<sequence>MDPDDDAGRPAGDDDEQRNRPHQPGPEDRVMVALFGLIVLILILVGIFSNLDVDTGGPTQDWNTVWH</sequence>
<protein>
    <submittedName>
        <fullName evidence="3">Uncharacterized protein</fullName>
    </submittedName>
</protein>
<keyword evidence="2" id="KW-1133">Transmembrane helix</keyword>
<organism evidence="3 4">
    <name type="scientific">Streptomyces kaniharaensis</name>
    <dbReference type="NCBI Taxonomy" id="212423"/>
    <lineage>
        <taxon>Bacteria</taxon>
        <taxon>Bacillati</taxon>
        <taxon>Actinomycetota</taxon>
        <taxon>Actinomycetes</taxon>
        <taxon>Kitasatosporales</taxon>
        <taxon>Streptomycetaceae</taxon>
        <taxon>Streptomyces</taxon>
    </lineage>
</organism>